<keyword evidence="7" id="KW-1185">Reference proteome</keyword>
<dbReference type="AlphaFoldDB" id="A0A5C5GC91"/>
<evidence type="ECO:0000313" key="6">
    <source>
        <dbReference type="EMBL" id="TNY32415.1"/>
    </source>
</evidence>
<keyword evidence="2 5" id="KW-0812">Transmembrane</keyword>
<dbReference type="Proteomes" id="UP000314011">
    <property type="component" value="Unassembled WGS sequence"/>
</dbReference>
<keyword evidence="3 5" id="KW-1133">Transmembrane helix</keyword>
<accession>A0A5C5GC91</accession>
<keyword evidence="4 5" id="KW-0472">Membrane</keyword>
<dbReference type="EMBL" id="VFFF01000001">
    <property type="protein sequence ID" value="TNY32415.1"/>
    <property type="molecule type" value="Genomic_DNA"/>
</dbReference>
<comment type="subcellular location">
    <subcellularLocation>
        <location evidence="1">Membrane</location>
        <topology evidence="1">Multi-pass membrane protein</topology>
    </subcellularLocation>
</comment>
<dbReference type="GO" id="GO:0016020">
    <property type="term" value="C:membrane"/>
    <property type="evidence" value="ECO:0007669"/>
    <property type="project" value="UniProtKB-SubCell"/>
</dbReference>
<dbReference type="OrthoDB" id="9810206at2"/>
<comment type="caution">
    <text evidence="6">The sequence shown here is derived from an EMBL/GenBank/DDBJ whole genome shotgun (WGS) entry which is preliminary data.</text>
</comment>
<dbReference type="RefSeq" id="WP_140193092.1">
    <property type="nucleotide sequence ID" value="NZ_CP065915.1"/>
</dbReference>
<evidence type="ECO:0000256" key="2">
    <source>
        <dbReference type="ARBA" id="ARBA00022692"/>
    </source>
</evidence>
<dbReference type="InterPro" id="IPR032808">
    <property type="entry name" value="DoxX"/>
</dbReference>
<evidence type="ECO:0000256" key="3">
    <source>
        <dbReference type="ARBA" id="ARBA00022989"/>
    </source>
</evidence>
<evidence type="ECO:0000256" key="5">
    <source>
        <dbReference type="SAM" id="Phobius"/>
    </source>
</evidence>
<organism evidence="6 7">
    <name type="scientific">Pelagovum pacificum</name>
    <dbReference type="NCBI Taxonomy" id="2588711"/>
    <lineage>
        <taxon>Bacteria</taxon>
        <taxon>Pseudomonadati</taxon>
        <taxon>Pseudomonadota</taxon>
        <taxon>Alphaproteobacteria</taxon>
        <taxon>Rhodobacterales</taxon>
        <taxon>Paracoccaceae</taxon>
        <taxon>Pelagovum</taxon>
    </lineage>
</organism>
<evidence type="ECO:0000256" key="1">
    <source>
        <dbReference type="ARBA" id="ARBA00004141"/>
    </source>
</evidence>
<reference evidence="6 7" key="1">
    <citation type="submission" date="2019-06" db="EMBL/GenBank/DDBJ databases">
        <title>Genome of new Rhodobacteraceae sp. SM1903.</title>
        <authorList>
            <person name="Ren X."/>
        </authorList>
    </citation>
    <scope>NUCLEOTIDE SEQUENCE [LARGE SCALE GENOMIC DNA]</scope>
    <source>
        <strain evidence="6 7">SM1903</strain>
    </source>
</reference>
<name>A0A5C5GC91_9RHOB</name>
<sequence>MRDMMNLAGRVLIALLFLGGALQKVGDPGPVEEMIASLGLPGWLVWPVALFNLAAAVCLVLGPRVTAWALLLAGYCIFTSWFHWQLRADPWQVTIVVKNWAIAGGLLILAAQGPGRFILFRR</sequence>
<proteinExistence type="predicted"/>
<evidence type="ECO:0000313" key="7">
    <source>
        <dbReference type="Proteomes" id="UP000314011"/>
    </source>
</evidence>
<feature type="transmembrane region" description="Helical" evidence="5">
    <location>
        <begin position="100"/>
        <end position="119"/>
    </location>
</feature>
<protein>
    <submittedName>
        <fullName evidence="6">DoxX family protein</fullName>
    </submittedName>
</protein>
<dbReference type="Pfam" id="PF07681">
    <property type="entry name" value="DoxX"/>
    <property type="match status" value="1"/>
</dbReference>
<evidence type="ECO:0000256" key="4">
    <source>
        <dbReference type="ARBA" id="ARBA00023136"/>
    </source>
</evidence>
<gene>
    <name evidence="6" type="ORF">FHY64_03730</name>
</gene>
<feature type="transmembrane region" description="Helical" evidence="5">
    <location>
        <begin position="43"/>
        <end position="61"/>
    </location>
</feature>
<feature type="transmembrane region" description="Helical" evidence="5">
    <location>
        <begin position="68"/>
        <end position="84"/>
    </location>
</feature>